<feature type="domain" description="Reverse transcriptase" evidence="1">
    <location>
        <begin position="1"/>
        <end position="259"/>
    </location>
</feature>
<evidence type="ECO:0000313" key="2">
    <source>
        <dbReference type="EMBL" id="KAK0135828.1"/>
    </source>
</evidence>
<dbReference type="SUPFAM" id="SSF56672">
    <property type="entry name" value="DNA/RNA polymerases"/>
    <property type="match status" value="1"/>
</dbReference>
<dbReference type="InterPro" id="IPR000477">
    <property type="entry name" value="RT_dom"/>
</dbReference>
<organism evidence="2 3">
    <name type="scientific">Merluccius polli</name>
    <name type="common">Benguela hake</name>
    <name type="synonym">Merluccius cadenati</name>
    <dbReference type="NCBI Taxonomy" id="89951"/>
    <lineage>
        <taxon>Eukaryota</taxon>
        <taxon>Metazoa</taxon>
        <taxon>Chordata</taxon>
        <taxon>Craniata</taxon>
        <taxon>Vertebrata</taxon>
        <taxon>Euteleostomi</taxon>
        <taxon>Actinopterygii</taxon>
        <taxon>Neopterygii</taxon>
        <taxon>Teleostei</taxon>
        <taxon>Neoteleostei</taxon>
        <taxon>Acanthomorphata</taxon>
        <taxon>Zeiogadaria</taxon>
        <taxon>Gadariae</taxon>
        <taxon>Gadiformes</taxon>
        <taxon>Gadoidei</taxon>
        <taxon>Merlucciidae</taxon>
        <taxon>Merluccius</taxon>
    </lineage>
</organism>
<dbReference type="EMBL" id="JAOPHQ010005406">
    <property type="protein sequence ID" value="KAK0135828.1"/>
    <property type="molecule type" value="Genomic_DNA"/>
</dbReference>
<dbReference type="GO" id="GO:0003964">
    <property type="term" value="F:RNA-directed DNA polymerase activity"/>
    <property type="evidence" value="ECO:0007669"/>
    <property type="project" value="UniProtKB-KW"/>
</dbReference>
<name>A0AA47NSQ1_MERPO</name>
<keyword evidence="2" id="KW-0548">Nucleotidyltransferase</keyword>
<dbReference type="Proteomes" id="UP001174136">
    <property type="component" value="Unassembled WGS sequence"/>
</dbReference>
<dbReference type="PANTHER" id="PTHR33332">
    <property type="entry name" value="REVERSE TRANSCRIPTASE DOMAIN-CONTAINING PROTEIN"/>
    <property type="match status" value="1"/>
</dbReference>
<dbReference type="Pfam" id="PF09004">
    <property type="entry name" value="ALKBH8_N"/>
    <property type="match status" value="1"/>
</dbReference>
<keyword evidence="2" id="KW-0695">RNA-directed DNA polymerase</keyword>
<dbReference type="GO" id="GO:0008168">
    <property type="term" value="F:methyltransferase activity"/>
    <property type="evidence" value="ECO:0007669"/>
    <property type="project" value="InterPro"/>
</dbReference>
<reference evidence="2" key="1">
    <citation type="journal article" date="2023" name="Front. Mar. Sci.">
        <title>A new Merluccius polli reference genome to investigate the effects of global change in West African waters.</title>
        <authorList>
            <person name="Mateo J.L."/>
            <person name="Blanco-Fernandez C."/>
            <person name="Garcia-Vazquez E."/>
            <person name="Machado-Schiaffino G."/>
        </authorList>
    </citation>
    <scope>NUCLEOTIDE SEQUENCE</scope>
    <source>
        <strain evidence="2">C29</strain>
        <tissue evidence="2">Fin</tissue>
    </source>
</reference>
<sequence>MVENAGNSVHARLTIPSPTEQNHYRPIALTSLVMKCLEQIVKKHVFIHTHQLLDPLQFAYRPSRGVDDAIVTLLHLVYTHLEAPKTHVKIIFFDFSSAFNTINPNILAQRLVNFGLDGGLILWLLDFLSQRVQQVKVGSSLSDKIITNTGSPQGCVLSPLLFILYTNNCSSPYPGRYLIKFADDTALVSLLKESEQDHGPVLPEFLGWCEQSNLLLNTLKTKEMSIDFRKDKSITCSPTTISGQPIQSVTEYKYLGVVLDNKLKWEQHTEVIQKKGQQRLYFLKKLVSFDVDQRITKMFYSAFVESVLTFGILCWFGNATEAQKGRLRRIVTTASKLMGTNINIKSLEQIHRERSLGKIDTILADVKHPLFNIFELLPSGSRFRYPALSKNRTKKSFIPQAISLFNKHTGRPTKENTRF</sequence>
<evidence type="ECO:0000313" key="3">
    <source>
        <dbReference type="Proteomes" id="UP001174136"/>
    </source>
</evidence>
<accession>A0AA47NSQ1</accession>
<gene>
    <name evidence="2" type="ORF">N1851_028325</name>
</gene>
<protein>
    <submittedName>
        <fullName evidence="2">RNA-directed DNA polymerase from transposon X-element</fullName>
    </submittedName>
</protein>
<keyword evidence="3" id="KW-1185">Reference proteome</keyword>
<comment type="caution">
    <text evidence="2">The sequence shown here is derived from an EMBL/GenBank/DDBJ whole genome shotgun (WGS) entry which is preliminary data.</text>
</comment>
<proteinExistence type="predicted"/>
<keyword evidence="2" id="KW-0808">Transferase</keyword>
<dbReference type="Pfam" id="PF00078">
    <property type="entry name" value="RVT_1"/>
    <property type="match status" value="1"/>
</dbReference>
<dbReference type="AlphaFoldDB" id="A0AA47NSQ1"/>
<dbReference type="GO" id="GO:0016706">
    <property type="term" value="F:2-oxoglutarate-dependent dioxygenase activity"/>
    <property type="evidence" value="ECO:0007669"/>
    <property type="project" value="InterPro"/>
</dbReference>
<dbReference type="CDD" id="cd01650">
    <property type="entry name" value="RT_nLTR_like"/>
    <property type="match status" value="1"/>
</dbReference>
<dbReference type="InterPro" id="IPR015095">
    <property type="entry name" value="AlkB_hom8_N"/>
</dbReference>
<dbReference type="PROSITE" id="PS50878">
    <property type="entry name" value="RT_POL"/>
    <property type="match status" value="1"/>
</dbReference>
<dbReference type="InterPro" id="IPR043502">
    <property type="entry name" value="DNA/RNA_pol_sf"/>
</dbReference>
<evidence type="ECO:0000259" key="1">
    <source>
        <dbReference type="PROSITE" id="PS50878"/>
    </source>
</evidence>